<proteinExistence type="predicted"/>
<keyword evidence="3" id="KW-1185">Reference proteome</keyword>
<accession>A0A2P8E3V4</accession>
<dbReference type="Proteomes" id="UP000243528">
    <property type="component" value="Unassembled WGS sequence"/>
</dbReference>
<protein>
    <submittedName>
        <fullName evidence="2">Uncharacterized protein</fullName>
    </submittedName>
</protein>
<evidence type="ECO:0000313" key="3">
    <source>
        <dbReference type="Proteomes" id="UP000243528"/>
    </source>
</evidence>
<feature type="compositionally biased region" description="Basic and acidic residues" evidence="1">
    <location>
        <begin position="41"/>
        <end position="52"/>
    </location>
</feature>
<sequence length="76" mass="8686">MTHALMRGGPEHLGWGVERHVLASLFDALNLNTKISGNWKKGKEPKFPEWPRPETASATTKKKATVKDLWMKMSRR</sequence>
<dbReference type="EMBL" id="PYGE01000006">
    <property type="protein sequence ID" value="PSL04136.1"/>
    <property type="molecule type" value="Genomic_DNA"/>
</dbReference>
<gene>
    <name evidence="2" type="ORF">CLV30_106141</name>
</gene>
<dbReference type="AlphaFoldDB" id="A0A2P8E3V4"/>
<comment type="caution">
    <text evidence="2">The sequence shown here is derived from an EMBL/GenBank/DDBJ whole genome shotgun (WGS) entry which is preliminary data.</text>
</comment>
<reference evidence="2 3" key="1">
    <citation type="submission" date="2018-03" db="EMBL/GenBank/DDBJ databases">
        <title>Genomic Encyclopedia of Archaeal and Bacterial Type Strains, Phase II (KMG-II): from individual species to whole genera.</title>
        <authorList>
            <person name="Goeker M."/>
        </authorList>
    </citation>
    <scope>NUCLEOTIDE SEQUENCE [LARGE SCALE GENOMIC DNA]</scope>
    <source>
        <strain evidence="2 3">DSM 45211</strain>
    </source>
</reference>
<feature type="region of interest" description="Disordered" evidence="1">
    <location>
        <begin position="37"/>
        <end position="67"/>
    </location>
</feature>
<organism evidence="2 3">
    <name type="scientific">Haloactinopolyspora alba</name>
    <dbReference type="NCBI Taxonomy" id="648780"/>
    <lineage>
        <taxon>Bacteria</taxon>
        <taxon>Bacillati</taxon>
        <taxon>Actinomycetota</taxon>
        <taxon>Actinomycetes</taxon>
        <taxon>Jiangellales</taxon>
        <taxon>Jiangellaceae</taxon>
        <taxon>Haloactinopolyspora</taxon>
    </lineage>
</organism>
<evidence type="ECO:0000256" key="1">
    <source>
        <dbReference type="SAM" id="MobiDB-lite"/>
    </source>
</evidence>
<name>A0A2P8E3V4_9ACTN</name>
<evidence type="ECO:0000313" key="2">
    <source>
        <dbReference type="EMBL" id="PSL04136.1"/>
    </source>
</evidence>